<dbReference type="Pfam" id="PF01208">
    <property type="entry name" value="URO-D"/>
    <property type="match status" value="1"/>
</dbReference>
<dbReference type="AlphaFoldDB" id="A0A2T5J7N6"/>
<sequence length="342" mass="38462">MQMKDLFIKAAFSEQTERPPVWMMRQAGRFMKEYWDIKNKYSFLEMCKTPEIAADVTMLPVDLLGIDAAILFSDILVTAEAMGGELSFSAGVGPQFANPVRTKAAVDALDTDVLPKLQYVADAIKVIQQRLNGSIPLIGFAGAPFTVMSYLVEGGSSRDFKTTKLLLHNEPELAHQLLSKIAKVTADYLNLQIAAGVNAIQIFDSWAQALAWDDYKEFSHRYITEIISQLNRKDIPVISFCKGSSVFAPLMAEAKPDVISIDWNVDLLDIKKRLPQGIAVQGNLDPHILYADKKVIKERIHRLFERMRGENGFIFNLGHGIMPDIPFDNVKYAVEVIKEFRY</sequence>
<feature type="binding site" evidence="8">
    <location>
        <position position="150"/>
    </location>
    <ligand>
        <name>substrate</name>
    </ligand>
</feature>
<dbReference type="InterPro" id="IPR038071">
    <property type="entry name" value="UROD/MetE-like_sf"/>
</dbReference>
<organism evidence="13 14">
    <name type="scientific">Mucilaginibacter yixingensis</name>
    <dbReference type="NCBI Taxonomy" id="1295612"/>
    <lineage>
        <taxon>Bacteria</taxon>
        <taxon>Pseudomonadati</taxon>
        <taxon>Bacteroidota</taxon>
        <taxon>Sphingobacteriia</taxon>
        <taxon>Sphingobacteriales</taxon>
        <taxon>Sphingobacteriaceae</taxon>
        <taxon>Mucilaginibacter</taxon>
    </lineage>
</organism>
<comment type="catalytic activity">
    <reaction evidence="8 9">
        <text>uroporphyrinogen III + 4 H(+) = coproporphyrinogen III + 4 CO2</text>
        <dbReference type="Rhea" id="RHEA:19865"/>
        <dbReference type="ChEBI" id="CHEBI:15378"/>
        <dbReference type="ChEBI" id="CHEBI:16526"/>
        <dbReference type="ChEBI" id="CHEBI:57308"/>
        <dbReference type="ChEBI" id="CHEBI:57309"/>
        <dbReference type="EC" id="4.1.1.37"/>
    </reaction>
</comment>
<protein>
    <recommendedName>
        <fullName evidence="3 8">Uroporphyrinogen decarboxylase</fullName>
        <shortName evidence="8">UPD</shortName>
        <shortName evidence="8">URO-D</shortName>
        <ecNumber evidence="3 8">4.1.1.37</ecNumber>
    </recommendedName>
</protein>
<evidence type="ECO:0000259" key="12">
    <source>
        <dbReference type="PROSITE" id="PS00907"/>
    </source>
</evidence>
<name>A0A2T5J7N6_9SPHI</name>
<accession>A0A2T5J7N6</accession>
<evidence type="ECO:0000256" key="3">
    <source>
        <dbReference type="ARBA" id="ARBA00012288"/>
    </source>
</evidence>
<feature type="domain" description="Uroporphyrinogen decarboxylase (URO-D)" evidence="11">
    <location>
        <begin position="20"/>
        <end position="29"/>
    </location>
</feature>
<comment type="similarity">
    <text evidence="2 8 10">Belongs to the uroporphyrinogen decarboxylase family.</text>
</comment>
<dbReference type="SUPFAM" id="SSF51726">
    <property type="entry name" value="UROD/MetE-like"/>
    <property type="match status" value="1"/>
</dbReference>
<evidence type="ECO:0000256" key="5">
    <source>
        <dbReference type="ARBA" id="ARBA00022793"/>
    </source>
</evidence>
<comment type="subcellular location">
    <subcellularLocation>
        <location evidence="8">Cytoplasm</location>
    </subcellularLocation>
</comment>
<comment type="function">
    <text evidence="8">Catalyzes the decarboxylation of four acetate groups of uroporphyrinogen-III to yield coproporphyrinogen-III.</text>
</comment>
<evidence type="ECO:0000259" key="11">
    <source>
        <dbReference type="PROSITE" id="PS00906"/>
    </source>
</evidence>
<feature type="binding site" evidence="8">
    <location>
        <position position="205"/>
    </location>
    <ligand>
        <name>substrate</name>
    </ligand>
</feature>
<dbReference type="HAMAP" id="MF_00218">
    <property type="entry name" value="URO_D"/>
    <property type="match status" value="1"/>
</dbReference>
<dbReference type="Proteomes" id="UP000244168">
    <property type="component" value="Unassembled WGS sequence"/>
</dbReference>
<keyword evidence="6 8" id="KW-0456">Lyase</keyword>
<reference evidence="13 14" key="1">
    <citation type="submission" date="2018-04" db="EMBL/GenBank/DDBJ databases">
        <title>Genomic Encyclopedia of Archaeal and Bacterial Type Strains, Phase II (KMG-II): from individual species to whole genera.</title>
        <authorList>
            <person name="Goeker M."/>
        </authorList>
    </citation>
    <scope>NUCLEOTIDE SEQUENCE [LARGE SCALE GENOMIC DNA]</scope>
    <source>
        <strain evidence="13 14">DSM 26809</strain>
    </source>
</reference>
<feature type="site" description="Transition state stabilizer" evidence="8">
    <location>
        <position position="74"/>
    </location>
</feature>
<dbReference type="CDD" id="cd00717">
    <property type="entry name" value="URO-D"/>
    <property type="match status" value="1"/>
</dbReference>
<evidence type="ECO:0000256" key="7">
    <source>
        <dbReference type="ARBA" id="ARBA00023244"/>
    </source>
</evidence>
<evidence type="ECO:0000256" key="1">
    <source>
        <dbReference type="ARBA" id="ARBA00004804"/>
    </source>
</evidence>
<evidence type="ECO:0000313" key="14">
    <source>
        <dbReference type="Proteomes" id="UP000244168"/>
    </source>
</evidence>
<comment type="subunit">
    <text evidence="8">Homodimer.</text>
</comment>
<evidence type="ECO:0000256" key="9">
    <source>
        <dbReference type="RuleBase" id="RU000554"/>
    </source>
</evidence>
<evidence type="ECO:0000256" key="8">
    <source>
        <dbReference type="HAMAP-Rule" id="MF_00218"/>
    </source>
</evidence>
<dbReference type="PROSITE" id="PS00906">
    <property type="entry name" value="UROD_1"/>
    <property type="match status" value="1"/>
</dbReference>
<comment type="caution">
    <text evidence="13">The sequence shown here is derived from an EMBL/GenBank/DDBJ whole genome shotgun (WGS) entry which is preliminary data.</text>
</comment>
<feature type="binding site" evidence="8">
    <location>
        <position position="319"/>
    </location>
    <ligand>
        <name>substrate</name>
    </ligand>
</feature>
<feature type="domain" description="Uroporphyrinogen decarboxylase (URO-D)" evidence="12">
    <location>
        <begin position="138"/>
        <end position="154"/>
    </location>
</feature>
<dbReference type="EC" id="4.1.1.37" evidence="3 8"/>
<feature type="binding site" evidence="8">
    <location>
        <position position="74"/>
    </location>
    <ligand>
        <name>substrate</name>
    </ligand>
</feature>
<dbReference type="GO" id="GO:0005829">
    <property type="term" value="C:cytosol"/>
    <property type="evidence" value="ECO:0007669"/>
    <property type="project" value="TreeGrafter"/>
</dbReference>
<dbReference type="GO" id="GO:0004853">
    <property type="term" value="F:uroporphyrinogen decarboxylase activity"/>
    <property type="evidence" value="ECO:0007669"/>
    <property type="project" value="UniProtKB-UniRule"/>
</dbReference>
<dbReference type="NCBIfam" id="TIGR01464">
    <property type="entry name" value="hemE"/>
    <property type="match status" value="1"/>
</dbReference>
<evidence type="ECO:0000256" key="2">
    <source>
        <dbReference type="ARBA" id="ARBA00009935"/>
    </source>
</evidence>
<feature type="binding site" evidence="8">
    <location>
        <begin position="25"/>
        <end position="29"/>
    </location>
    <ligand>
        <name>substrate</name>
    </ligand>
</feature>
<evidence type="ECO:0000313" key="13">
    <source>
        <dbReference type="EMBL" id="PTQ95162.1"/>
    </source>
</evidence>
<comment type="caution">
    <text evidence="8">Lacks conserved residue(s) required for the propagation of feature annotation.</text>
</comment>
<comment type="pathway">
    <text evidence="1 8 9">Porphyrin-containing compound metabolism; protoporphyrin-IX biosynthesis; coproporphyrinogen-III from 5-aminolevulinate: step 4/4.</text>
</comment>
<keyword evidence="7 8" id="KW-0627">Porphyrin biosynthesis</keyword>
<dbReference type="Gene3D" id="3.20.20.210">
    <property type="match status" value="1"/>
</dbReference>
<gene>
    <name evidence="8" type="primary">hemE</name>
    <name evidence="13" type="ORF">C8P68_106377</name>
</gene>
<keyword evidence="5 8" id="KW-0210">Decarboxylase</keyword>
<dbReference type="UniPathway" id="UPA00251">
    <property type="reaction ID" value="UER00321"/>
</dbReference>
<evidence type="ECO:0000256" key="10">
    <source>
        <dbReference type="RuleBase" id="RU004169"/>
    </source>
</evidence>
<dbReference type="InterPro" id="IPR006361">
    <property type="entry name" value="Uroporphyrinogen_deCO2ase_HemE"/>
</dbReference>
<dbReference type="PANTHER" id="PTHR21091:SF169">
    <property type="entry name" value="UROPORPHYRINOGEN DECARBOXYLASE"/>
    <property type="match status" value="1"/>
</dbReference>
<keyword evidence="4 8" id="KW-0963">Cytoplasm</keyword>
<dbReference type="GO" id="GO:0006782">
    <property type="term" value="P:protoporphyrinogen IX biosynthetic process"/>
    <property type="evidence" value="ECO:0007669"/>
    <property type="project" value="UniProtKB-UniRule"/>
</dbReference>
<dbReference type="PANTHER" id="PTHR21091">
    <property type="entry name" value="METHYLTETRAHYDROFOLATE:HOMOCYSTEINE METHYLTRANSFERASE RELATED"/>
    <property type="match status" value="1"/>
</dbReference>
<proteinExistence type="inferred from homology"/>
<dbReference type="FunFam" id="3.20.20.210:FF:000007">
    <property type="entry name" value="Uroporphyrinogen decarboxylase"/>
    <property type="match status" value="1"/>
</dbReference>
<dbReference type="PROSITE" id="PS00907">
    <property type="entry name" value="UROD_2"/>
    <property type="match status" value="1"/>
</dbReference>
<dbReference type="EMBL" id="QAOQ01000006">
    <property type="protein sequence ID" value="PTQ95162.1"/>
    <property type="molecule type" value="Genomic_DNA"/>
</dbReference>
<dbReference type="InterPro" id="IPR000257">
    <property type="entry name" value="Uroporphyrinogen_deCOase"/>
</dbReference>
<keyword evidence="14" id="KW-1185">Reference proteome</keyword>
<evidence type="ECO:0000256" key="4">
    <source>
        <dbReference type="ARBA" id="ARBA00022490"/>
    </source>
</evidence>
<evidence type="ECO:0000256" key="6">
    <source>
        <dbReference type="ARBA" id="ARBA00023239"/>
    </source>
</evidence>